<dbReference type="PANTHER" id="PTHR40465">
    <property type="entry name" value="CHROMOSOME 1, WHOLE GENOME SHOTGUN SEQUENCE"/>
    <property type="match status" value="1"/>
</dbReference>
<reference evidence="4" key="2">
    <citation type="submission" date="2015-01" db="EMBL/GenBank/DDBJ databases">
        <title>Evolutionary Origins and Diversification of the Mycorrhizal Mutualists.</title>
        <authorList>
            <consortium name="DOE Joint Genome Institute"/>
            <consortium name="Mycorrhizal Genomics Consortium"/>
            <person name="Kohler A."/>
            <person name="Kuo A."/>
            <person name="Nagy L.G."/>
            <person name="Floudas D."/>
            <person name="Copeland A."/>
            <person name="Barry K.W."/>
            <person name="Cichocki N."/>
            <person name="Veneault-Fourrey C."/>
            <person name="LaButti K."/>
            <person name="Lindquist E.A."/>
            <person name="Lipzen A."/>
            <person name="Lundell T."/>
            <person name="Morin E."/>
            <person name="Murat C."/>
            <person name="Riley R."/>
            <person name="Ohm R."/>
            <person name="Sun H."/>
            <person name="Tunlid A."/>
            <person name="Henrissat B."/>
            <person name="Grigoriev I.V."/>
            <person name="Hibbett D.S."/>
            <person name="Martin F."/>
        </authorList>
    </citation>
    <scope>NUCLEOTIDE SEQUENCE [LARGE SCALE GENOMIC DNA]</scope>
    <source>
        <strain evidence="4">Marx 270</strain>
    </source>
</reference>
<evidence type="ECO:0000259" key="2">
    <source>
        <dbReference type="Pfam" id="PF20152"/>
    </source>
</evidence>
<gene>
    <name evidence="3" type="ORF">M404DRAFT_1008298</name>
</gene>
<feature type="transmembrane region" description="Helical" evidence="1">
    <location>
        <begin position="12"/>
        <end position="36"/>
    </location>
</feature>
<dbReference type="InParanoid" id="A0A0C3J9Y5"/>
<protein>
    <recommendedName>
        <fullName evidence="2">DUF6534 domain-containing protein</fullName>
    </recommendedName>
</protein>
<dbReference type="HOGENOM" id="CLU_046025_5_0_1"/>
<reference evidence="3 4" key="1">
    <citation type="submission" date="2014-04" db="EMBL/GenBank/DDBJ databases">
        <authorList>
            <consortium name="DOE Joint Genome Institute"/>
            <person name="Kuo A."/>
            <person name="Kohler A."/>
            <person name="Costa M.D."/>
            <person name="Nagy L.G."/>
            <person name="Floudas D."/>
            <person name="Copeland A."/>
            <person name="Barry K.W."/>
            <person name="Cichocki N."/>
            <person name="Veneault-Fourrey C."/>
            <person name="LaButti K."/>
            <person name="Lindquist E.A."/>
            <person name="Lipzen A."/>
            <person name="Lundell T."/>
            <person name="Morin E."/>
            <person name="Murat C."/>
            <person name="Sun H."/>
            <person name="Tunlid A."/>
            <person name="Henrissat B."/>
            <person name="Grigoriev I.V."/>
            <person name="Hibbett D.S."/>
            <person name="Martin F."/>
            <person name="Nordberg H.P."/>
            <person name="Cantor M.N."/>
            <person name="Hua S.X."/>
        </authorList>
    </citation>
    <scope>NUCLEOTIDE SEQUENCE [LARGE SCALE GENOMIC DNA]</scope>
    <source>
        <strain evidence="3 4">Marx 270</strain>
    </source>
</reference>
<evidence type="ECO:0000313" key="4">
    <source>
        <dbReference type="Proteomes" id="UP000054217"/>
    </source>
</evidence>
<accession>A0A0C3J9Y5</accession>
<name>A0A0C3J9Y5_PISTI</name>
<dbReference type="Proteomes" id="UP000054217">
    <property type="component" value="Unassembled WGS sequence"/>
</dbReference>
<feature type="transmembrane region" description="Helical" evidence="1">
    <location>
        <begin position="121"/>
        <end position="143"/>
    </location>
</feature>
<dbReference type="STRING" id="870435.A0A0C3J9Y5"/>
<keyword evidence="1" id="KW-0472">Membrane</keyword>
<sequence length="208" mass="23414">MHYPEDAAIMKLIVAAVWTLDTLHSLFVCDVLYYYLVTNYGVPTSLDYSVCFFIHKIYHLCRPNMKWLVTAPISSVVIPFGILFILSESLITVSLCILLYDGSRSVTPRTKRLVNTLMIYAVNRCLLTLLVAIAELVTCVYLPQDSWTMGLDFVFAKLYTNSLLASLNSRKYLRNKDSAISDPRIGTIRFVNLPKVPDSGGDGESLKD</sequence>
<proteinExistence type="predicted"/>
<dbReference type="AlphaFoldDB" id="A0A0C3J9Y5"/>
<dbReference type="InterPro" id="IPR045339">
    <property type="entry name" value="DUF6534"/>
</dbReference>
<dbReference type="Pfam" id="PF20152">
    <property type="entry name" value="DUF6534"/>
    <property type="match status" value="1"/>
</dbReference>
<keyword evidence="1" id="KW-1133">Transmembrane helix</keyword>
<evidence type="ECO:0000313" key="3">
    <source>
        <dbReference type="EMBL" id="KIN94501.1"/>
    </source>
</evidence>
<feature type="domain" description="DUF6534" evidence="2">
    <location>
        <begin position="88"/>
        <end position="172"/>
    </location>
</feature>
<feature type="transmembrane region" description="Helical" evidence="1">
    <location>
        <begin position="76"/>
        <end position="100"/>
    </location>
</feature>
<dbReference type="EMBL" id="KN832096">
    <property type="protein sequence ID" value="KIN94501.1"/>
    <property type="molecule type" value="Genomic_DNA"/>
</dbReference>
<dbReference type="OrthoDB" id="3206554at2759"/>
<evidence type="ECO:0000256" key="1">
    <source>
        <dbReference type="SAM" id="Phobius"/>
    </source>
</evidence>
<dbReference type="PANTHER" id="PTHR40465:SF1">
    <property type="entry name" value="DUF6534 DOMAIN-CONTAINING PROTEIN"/>
    <property type="match status" value="1"/>
</dbReference>
<keyword evidence="4" id="KW-1185">Reference proteome</keyword>
<keyword evidence="1" id="KW-0812">Transmembrane</keyword>
<organism evidence="3 4">
    <name type="scientific">Pisolithus tinctorius Marx 270</name>
    <dbReference type="NCBI Taxonomy" id="870435"/>
    <lineage>
        <taxon>Eukaryota</taxon>
        <taxon>Fungi</taxon>
        <taxon>Dikarya</taxon>
        <taxon>Basidiomycota</taxon>
        <taxon>Agaricomycotina</taxon>
        <taxon>Agaricomycetes</taxon>
        <taxon>Agaricomycetidae</taxon>
        <taxon>Boletales</taxon>
        <taxon>Sclerodermatineae</taxon>
        <taxon>Pisolithaceae</taxon>
        <taxon>Pisolithus</taxon>
    </lineage>
</organism>